<organism evidence="1">
    <name type="scientific">Eutreptiella gymnastica</name>
    <dbReference type="NCBI Taxonomy" id="73025"/>
    <lineage>
        <taxon>Eukaryota</taxon>
        <taxon>Discoba</taxon>
        <taxon>Euglenozoa</taxon>
        <taxon>Euglenida</taxon>
        <taxon>Spirocuta</taxon>
        <taxon>Euglenophyceae</taxon>
        <taxon>Eutreptiales</taxon>
        <taxon>Eutreptiaceae</taxon>
        <taxon>Eutreptiella</taxon>
    </lineage>
</organism>
<reference evidence="1" key="1">
    <citation type="submission" date="2021-01" db="EMBL/GenBank/DDBJ databases">
        <authorList>
            <person name="Corre E."/>
            <person name="Pelletier E."/>
            <person name="Niang G."/>
            <person name="Scheremetjew M."/>
            <person name="Finn R."/>
            <person name="Kale V."/>
            <person name="Holt S."/>
            <person name="Cochrane G."/>
            <person name="Meng A."/>
            <person name="Brown T."/>
            <person name="Cohen L."/>
        </authorList>
    </citation>
    <scope>NUCLEOTIDE SEQUENCE</scope>
    <source>
        <strain evidence="1">NIES-381</strain>
    </source>
</reference>
<protein>
    <submittedName>
        <fullName evidence="1">Uncharacterized protein</fullName>
    </submittedName>
</protein>
<accession>A0A7S1NNW8</accession>
<proteinExistence type="predicted"/>
<evidence type="ECO:0000313" key="1">
    <source>
        <dbReference type="EMBL" id="CAD9031617.1"/>
    </source>
</evidence>
<dbReference type="AlphaFoldDB" id="A0A7S1NNW8"/>
<gene>
    <name evidence="1" type="ORF">EGYM00392_LOCUS42759</name>
</gene>
<name>A0A7S1NNW8_9EUGL</name>
<dbReference type="EMBL" id="HBGA01114945">
    <property type="protein sequence ID" value="CAD9031617.1"/>
    <property type="molecule type" value="Transcribed_RNA"/>
</dbReference>
<sequence>MESGFFGAFSVCGVRVTFAFTPHFLFSVFTRFLPQLSLASQQTPQHGVTHLNSAPGSLTSRHKRKNVPFFVMFRLGFRLSCEEFTAEVNTKNKDCYSSTTQQHVNEQPVSQPVRKPATPPPYSTVFEGCRRIME</sequence>